<proteinExistence type="predicted"/>
<gene>
    <name evidence="2" type="ORF">ACEZDG_30210</name>
</gene>
<evidence type="ECO:0000313" key="2">
    <source>
        <dbReference type="EMBL" id="MFC1413543.1"/>
    </source>
</evidence>
<reference evidence="2 3" key="1">
    <citation type="submission" date="2024-09" db="EMBL/GenBank/DDBJ databases">
        <authorList>
            <person name="Lee S.D."/>
        </authorList>
    </citation>
    <scope>NUCLEOTIDE SEQUENCE [LARGE SCALE GENOMIC DNA]</scope>
    <source>
        <strain evidence="2 3">N1-1</strain>
    </source>
</reference>
<sequence>MTARAEGGTAASARAVRTTRGRADQVLTGDTVTDDAGEPVWAIEIVGTSEFVCTSCKGPSGATAPRGSVITLIVQASTLATLDYGLSDRPGRLTTLGVPVILPLHP</sequence>
<keyword evidence="3" id="KW-1185">Reference proteome</keyword>
<comment type="caution">
    <text evidence="2">The sequence shown here is derived from an EMBL/GenBank/DDBJ whole genome shotgun (WGS) entry which is preliminary data.</text>
</comment>
<protein>
    <submittedName>
        <fullName evidence="2">Uncharacterized protein</fullName>
    </submittedName>
</protein>
<feature type="region of interest" description="Disordered" evidence="1">
    <location>
        <begin position="1"/>
        <end position="22"/>
    </location>
</feature>
<accession>A0ABV6VIM1</accession>
<dbReference type="EMBL" id="JBHEZX010000017">
    <property type="protein sequence ID" value="MFC1413543.1"/>
    <property type="molecule type" value="Genomic_DNA"/>
</dbReference>
<name>A0ABV6VIM1_9ACTN</name>
<evidence type="ECO:0000313" key="3">
    <source>
        <dbReference type="Proteomes" id="UP001592582"/>
    </source>
</evidence>
<evidence type="ECO:0000256" key="1">
    <source>
        <dbReference type="SAM" id="MobiDB-lite"/>
    </source>
</evidence>
<dbReference type="RefSeq" id="WP_380515579.1">
    <property type="nucleotide sequence ID" value="NZ_JBHEZX010000017.1"/>
</dbReference>
<feature type="compositionally biased region" description="Low complexity" evidence="1">
    <location>
        <begin position="7"/>
        <end position="18"/>
    </location>
</feature>
<organism evidence="2 3">
    <name type="scientific">Streptacidiphilus alkalitolerans</name>
    <dbReference type="NCBI Taxonomy" id="3342712"/>
    <lineage>
        <taxon>Bacteria</taxon>
        <taxon>Bacillati</taxon>
        <taxon>Actinomycetota</taxon>
        <taxon>Actinomycetes</taxon>
        <taxon>Kitasatosporales</taxon>
        <taxon>Streptomycetaceae</taxon>
        <taxon>Streptacidiphilus</taxon>
    </lineage>
</organism>
<dbReference type="Proteomes" id="UP001592582">
    <property type="component" value="Unassembled WGS sequence"/>
</dbReference>